<accession>F3NAF7</accession>
<proteinExistence type="predicted"/>
<feature type="compositionally biased region" description="Basic and acidic residues" evidence="1">
    <location>
        <begin position="369"/>
        <end position="387"/>
    </location>
</feature>
<protein>
    <submittedName>
        <fullName evidence="3">Integral membrane protein</fullName>
    </submittedName>
</protein>
<keyword evidence="2" id="KW-0472">Membrane</keyword>
<dbReference type="EMBL" id="AEYX01000002">
    <property type="protein sequence ID" value="EGG49266.1"/>
    <property type="molecule type" value="Genomic_DNA"/>
</dbReference>
<name>F3NAF7_9ACTN</name>
<evidence type="ECO:0000313" key="4">
    <source>
        <dbReference type="Proteomes" id="UP000003022"/>
    </source>
</evidence>
<sequence length="396" mass="42779">MREPVAPGGEGCLVVAVRLPVRIVVFVLVVPLRLAWDVLAAGGRLLHRSVLRPLGRALSWVGRAVFVWPFLALWRYVLVPVGAGLAWLARTLLVLPARWLYGRVLAPAGRGTARALRALGAGTAWVLRGAGTGLLWVLEGIGAGIAWVLRGVGAGLVWVYARALTPCGHAVAWLVRWLVVVPARWVGRYLLLPAGRGLVLGVRGTGWLLRKALAGIGFLLYWTGRLLFVLPARAVWRRVLVPAGRALAATAAAVWRWLVLPVGRALVIVGRELAAALGHAWRVAGHVSLAVGRFLRALLRWTVAEPARWTYRRVLTPLGHLVRDGVLRPAAEAARGAGRVVRHALATARDTARQARADLRRALFGGPGKRPEAVRREPGAGEARTLERSTTALTKD</sequence>
<evidence type="ECO:0000256" key="2">
    <source>
        <dbReference type="SAM" id="Phobius"/>
    </source>
</evidence>
<feature type="transmembrane region" description="Helical" evidence="2">
    <location>
        <begin position="144"/>
        <end position="161"/>
    </location>
</feature>
<feature type="transmembrane region" description="Helical" evidence="2">
    <location>
        <begin position="173"/>
        <end position="192"/>
    </location>
</feature>
<dbReference type="Proteomes" id="UP000003022">
    <property type="component" value="Unassembled WGS sequence"/>
</dbReference>
<reference evidence="3 4" key="1">
    <citation type="journal article" date="2011" name="J. Bacteriol.">
        <title>Draft genome sequence of the marine bacterium Streptomyces griseoaurantiacus M045, which produces novel manumycin-type antibiotics with a pABA core component.</title>
        <authorList>
            <person name="Li F."/>
            <person name="Jiang P."/>
            <person name="Zheng H."/>
            <person name="Wang S."/>
            <person name="Zhao G."/>
            <person name="Qin S."/>
            <person name="Liu Z."/>
        </authorList>
    </citation>
    <scope>NUCLEOTIDE SEQUENCE [LARGE SCALE GENOMIC DNA]</scope>
    <source>
        <strain evidence="3 4">M045</strain>
    </source>
</reference>
<feature type="transmembrane region" description="Helical" evidence="2">
    <location>
        <begin position="23"/>
        <end position="46"/>
    </location>
</feature>
<feature type="region of interest" description="Disordered" evidence="1">
    <location>
        <begin position="365"/>
        <end position="396"/>
    </location>
</feature>
<keyword evidence="4" id="KW-1185">Reference proteome</keyword>
<comment type="caution">
    <text evidence="3">The sequence shown here is derived from an EMBL/GenBank/DDBJ whole genome shotgun (WGS) entry which is preliminary data.</text>
</comment>
<dbReference type="STRING" id="996637.SGM_0341"/>
<evidence type="ECO:0000313" key="3">
    <source>
        <dbReference type="EMBL" id="EGG49266.1"/>
    </source>
</evidence>
<dbReference type="AlphaFoldDB" id="F3NAF7"/>
<dbReference type="eggNOG" id="ENOG5033ACW">
    <property type="taxonomic scope" value="Bacteria"/>
</dbReference>
<dbReference type="RefSeq" id="WP_006137389.1">
    <property type="nucleotide sequence ID" value="NZ_AEYX01000002.1"/>
</dbReference>
<feature type="transmembrane region" description="Helical" evidence="2">
    <location>
        <begin position="212"/>
        <end position="230"/>
    </location>
</feature>
<organism evidence="3 4">
    <name type="scientific">Streptomyces griseoaurantiacus M045</name>
    <dbReference type="NCBI Taxonomy" id="996637"/>
    <lineage>
        <taxon>Bacteria</taxon>
        <taxon>Bacillati</taxon>
        <taxon>Actinomycetota</taxon>
        <taxon>Actinomycetes</taxon>
        <taxon>Kitasatosporales</taxon>
        <taxon>Streptomycetaceae</taxon>
        <taxon>Streptomyces</taxon>
        <taxon>Streptomyces aurantiacus group</taxon>
    </lineage>
</organism>
<keyword evidence="2" id="KW-1133">Transmembrane helix</keyword>
<evidence type="ECO:0000256" key="1">
    <source>
        <dbReference type="SAM" id="MobiDB-lite"/>
    </source>
</evidence>
<gene>
    <name evidence="3" type="ORF">SGM_0341</name>
</gene>
<keyword evidence="2" id="KW-0812">Transmembrane</keyword>
<feature type="transmembrane region" description="Helical" evidence="2">
    <location>
        <begin position="118"/>
        <end position="138"/>
    </location>
</feature>